<dbReference type="PANTHER" id="PTHR11220:SF59">
    <property type="entry name" value="HEME-BINDING PROTEIN 2-LIKE"/>
    <property type="match status" value="1"/>
</dbReference>
<proteinExistence type="inferred from homology"/>
<evidence type="ECO:0000256" key="1">
    <source>
        <dbReference type="ARBA" id="ARBA00009817"/>
    </source>
</evidence>
<organism evidence="3 4">
    <name type="scientific">Handroanthus impetiginosus</name>
    <dbReference type="NCBI Taxonomy" id="429701"/>
    <lineage>
        <taxon>Eukaryota</taxon>
        <taxon>Viridiplantae</taxon>
        <taxon>Streptophyta</taxon>
        <taxon>Embryophyta</taxon>
        <taxon>Tracheophyta</taxon>
        <taxon>Spermatophyta</taxon>
        <taxon>Magnoliopsida</taxon>
        <taxon>eudicotyledons</taxon>
        <taxon>Gunneridae</taxon>
        <taxon>Pentapetalae</taxon>
        <taxon>asterids</taxon>
        <taxon>lamiids</taxon>
        <taxon>Lamiales</taxon>
        <taxon>Bignoniaceae</taxon>
        <taxon>Crescentiina</taxon>
        <taxon>Tabebuia alliance</taxon>
        <taxon>Handroanthus</taxon>
    </lineage>
</organism>
<evidence type="ECO:0000313" key="4">
    <source>
        <dbReference type="Proteomes" id="UP000231279"/>
    </source>
</evidence>
<dbReference type="PANTHER" id="PTHR11220">
    <property type="entry name" value="HEME-BINDING PROTEIN-RELATED"/>
    <property type="match status" value="1"/>
</dbReference>
<gene>
    <name evidence="3" type="ORF">CDL12_09183</name>
</gene>
<comment type="caution">
    <text evidence="3">The sequence shown here is derived from an EMBL/GenBank/DDBJ whole genome shotgun (WGS) entry which is preliminary data.</text>
</comment>
<reference evidence="4" key="1">
    <citation type="journal article" date="2018" name="Gigascience">
        <title>Genome assembly of the Pink Ipe (Handroanthus impetiginosus, Bignoniaceae), a highly valued, ecologically keystone Neotropical timber forest tree.</title>
        <authorList>
            <person name="Silva-Junior O.B."/>
            <person name="Grattapaglia D."/>
            <person name="Novaes E."/>
            <person name="Collevatti R.G."/>
        </authorList>
    </citation>
    <scope>NUCLEOTIDE SEQUENCE [LARGE SCALE GENOMIC DNA]</scope>
    <source>
        <strain evidence="4">cv. UFG-1</strain>
    </source>
</reference>
<dbReference type="Proteomes" id="UP000231279">
    <property type="component" value="Unassembled WGS sequence"/>
</dbReference>
<keyword evidence="2" id="KW-0732">Signal</keyword>
<sequence>MFPKRKYIISWMALFMFLCSFVLECNSQGYNPAPTCILLECASYTVIHTENEFEIRSYKDALWISGPKISATSYKEGASKGFLILYDYFKGNNEQHVKINLTAPVLIDVQNTYYTVHFYLPQKYQNGLPQPTRDTVKPVELPQHKYGAVRRFGGFLNDSSIATQIAALRAILQDIPYQVASSLDQFTVAGYTAPHRVDNRVNEVIVWFD</sequence>
<feature type="signal peptide" evidence="2">
    <location>
        <begin position="1"/>
        <end position="27"/>
    </location>
</feature>
<evidence type="ECO:0000256" key="2">
    <source>
        <dbReference type="SAM" id="SignalP"/>
    </source>
</evidence>
<dbReference type="InterPro" id="IPR011256">
    <property type="entry name" value="Reg_factor_effector_dom_sf"/>
</dbReference>
<keyword evidence="4" id="KW-1185">Reference proteome</keyword>
<dbReference type="SUPFAM" id="SSF55136">
    <property type="entry name" value="Probable bacterial effector-binding domain"/>
    <property type="match status" value="1"/>
</dbReference>
<comment type="similarity">
    <text evidence="1">Belongs to the HEBP family.</text>
</comment>
<dbReference type="AlphaFoldDB" id="A0A2G9HKU5"/>
<feature type="chain" id="PRO_5013903441" description="SOUL heme-binding protein" evidence="2">
    <location>
        <begin position="28"/>
        <end position="209"/>
    </location>
</feature>
<dbReference type="EMBL" id="NKXS01001516">
    <property type="protein sequence ID" value="PIN18147.1"/>
    <property type="molecule type" value="Genomic_DNA"/>
</dbReference>
<evidence type="ECO:0000313" key="3">
    <source>
        <dbReference type="EMBL" id="PIN18147.1"/>
    </source>
</evidence>
<dbReference type="STRING" id="429701.A0A2G9HKU5"/>
<evidence type="ECO:0008006" key="5">
    <source>
        <dbReference type="Google" id="ProtNLM"/>
    </source>
</evidence>
<dbReference type="InterPro" id="IPR006917">
    <property type="entry name" value="SOUL_heme-bd"/>
</dbReference>
<name>A0A2G9HKU5_9LAMI</name>
<accession>A0A2G9HKU5</accession>
<dbReference type="OrthoDB" id="6424451at2759"/>
<dbReference type="Gene3D" id="3.20.80.10">
    <property type="entry name" value="Regulatory factor, effector binding domain"/>
    <property type="match status" value="1"/>
</dbReference>
<dbReference type="FunFam" id="3.20.80.10:FF:000002">
    <property type="entry name" value="Heme-binding protein 2"/>
    <property type="match status" value="1"/>
</dbReference>
<dbReference type="Pfam" id="PF04832">
    <property type="entry name" value="SOUL"/>
    <property type="match status" value="1"/>
</dbReference>
<protein>
    <recommendedName>
        <fullName evidence="5">SOUL heme-binding protein</fullName>
    </recommendedName>
</protein>